<dbReference type="KEGG" id="aoz:HUE56_06665"/>
<evidence type="ECO:0000313" key="1">
    <source>
        <dbReference type="EMBL" id="QKS50317.1"/>
    </source>
</evidence>
<name>A0A6N1AIX9_9PROT</name>
<accession>A0A6N1AIX9</accession>
<geneLocation type="plasmid" evidence="1 2">
    <name>unnamed3</name>
</geneLocation>
<organism evidence="1 2">
    <name type="scientific">Azospirillum oryzae</name>
    <dbReference type="NCBI Taxonomy" id="286727"/>
    <lineage>
        <taxon>Bacteria</taxon>
        <taxon>Pseudomonadati</taxon>
        <taxon>Pseudomonadota</taxon>
        <taxon>Alphaproteobacteria</taxon>
        <taxon>Rhodospirillales</taxon>
        <taxon>Azospirillaceae</taxon>
        <taxon>Azospirillum</taxon>
    </lineage>
</organism>
<dbReference type="AlphaFoldDB" id="A0A6N1AIX9"/>
<evidence type="ECO:0000313" key="2">
    <source>
        <dbReference type="Proteomes" id="UP000509702"/>
    </source>
</evidence>
<dbReference type="OrthoDB" id="7306420at2"/>
<protein>
    <recommendedName>
        <fullName evidence="3">Ribbon-helix-helix protein CopG domain-containing protein</fullName>
    </recommendedName>
</protein>
<evidence type="ECO:0008006" key="3">
    <source>
        <dbReference type="Google" id="ProtNLM"/>
    </source>
</evidence>
<keyword evidence="1" id="KW-0614">Plasmid</keyword>
<dbReference type="Proteomes" id="UP000509702">
    <property type="component" value="Plasmid unnamed3"/>
</dbReference>
<keyword evidence="2" id="KW-1185">Reference proteome</keyword>
<gene>
    <name evidence="1" type="ORF">HUE56_06665</name>
</gene>
<sequence length="94" mass="10916">MDQQDWWGIVMIGDPFHPKKATISLRVDRRIKDVAKNYARQRQTPLAEVMRDLLARYVAECARENAQATPDLLKDRPAQYVDFAKLEGLMGRQE</sequence>
<proteinExistence type="predicted"/>
<dbReference type="EMBL" id="CP054617">
    <property type="protein sequence ID" value="QKS50317.1"/>
    <property type="molecule type" value="Genomic_DNA"/>
</dbReference>
<reference evidence="1 2" key="1">
    <citation type="submission" date="2020-06" db="EMBL/GenBank/DDBJ databases">
        <title>Complete genome of Azosprillum oryzae KACC14407.</title>
        <authorList>
            <person name="Kim M."/>
            <person name="Park Y.-J."/>
            <person name="Shin J.-H."/>
        </authorList>
    </citation>
    <scope>NUCLEOTIDE SEQUENCE [LARGE SCALE GENOMIC DNA]</scope>
    <source>
        <strain evidence="1 2">KACC 14407</strain>
        <plasmid evidence="1 2">unnamed3</plasmid>
    </source>
</reference>